<dbReference type="InterPro" id="IPR027304">
    <property type="entry name" value="Trigger_fact/SurA_dom_sf"/>
</dbReference>
<dbReference type="InterPro" id="IPR023034">
    <property type="entry name" value="PPIase_SurA"/>
</dbReference>
<dbReference type="OrthoDB" id="14196at2"/>
<keyword evidence="6 7" id="KW-0413">Isomerase</keyword>
<dbReference type="Pfam" id="PF09312">
    <property type="entry name" value="SurA_N"/>
    <property type="match status" value="1"/>
</dbReference>
<name>A0A4R7JQ32_9GAMM</name>
<dbReference type="Proteomes" id="UP000295830">
    <property type="component" value="Unassembled WGS sequence"/>
</dbReference>
<dbReference type="HAMAP" id="MF_01183">
    <property type="entry name" value="Chaperone_SurA"/>
    <property type="match status" value="1"/>
</dbReference>
<keyword evidence="5 7" id="KW-0143">Chaperone</keyword>
<evidence type="ECO:0000256" key="2">
    <source>
        <dbReference type="ARBA" id="ARBA00022737"/>
    </source>
</evidence>
<feature type="domain" description="PpiC" evidence="8">
    <location>
        <begin position="292"/>
        <end position="390"/>
    </location>
</feature>
<dbReference type="Pfam" id="PF13616">
    <property type="entry name" value="Rotamase_3"/>
    <property type="match status" value="1"/>
</dbReference>
<protein>
    <recommendedName>
        <fullName evidence="7">Chaperone SurA</fullName>
    </recommendedName>
    <alternativeName>
        <fullName evidence="7">Peptidyl-prolyl cis-trans isomerase SurA</fullName>
        <shortName evidence="7">PPIase SurA</shortName>
        <ecNumber evidence="7">5.2.1.8</ecNumber>
    </alternativeName>
    <alternativeName>
        <fullName evidence="7">Rotamase SurA</fullName>
    </alternativeName>
</protein>
<gene>
    <name evidence="7" type="primary">surA</name>
    <name evidence="9" type="ORF">DES49_1985</name>
</gene>
<keyword evidence="4 7" id="KW-0697">Rotamase</keyword>
<organism evidence="9 10">
    <name type="scientific">Halospina denitrificans</name>
    <dbReference type="NCBI Taxonomy" id="332522"/>
    <lineage>
        <taxon>Bacteria</taxon>
        <taxon>Pseudomonadati</taxon>
        <taxon>Pseudomonadota</taxon>
        <taxon>Gammaproteobacteria</taxon>
        <taxon>Halospina</taxon>
    </lineage>
</organism>
<dbReference type="GO" id="GO:0006457">
    <property type="term" value="P:protein folding"/>
    <property type="evidence" value="ECO:0007669"/>
    <property type="project" value="UniProtKB-UniRule"/>
</dbReference>
<reference evidence="9 10" key="1">
    <citation type="submission" date="2019-03" db="EMBL/GenBank/DDBJ databases">
        <title>Genomic Encyclopedia of Type Strains, Phase IV (KMG-IV): sequencing the most valuable type-strain genomes for metagenomic binning, comparative biology and taxonomic classification.</title>
        <authorList>
            <person name="Goeker M."/>
        </authorList>
    </citation>
    <scope>NUCLEOTIDE SEQUENCE [LARGE SCALE GENOMIC DNA]</scope>
    <source>
        <strain evidence="9 10">DSM 15505</strain>
    </source>
</reference>
<evidence type="ECO:0000313" key="9">
    <source>
        <dbReference type="EMBL" id="TDT40220.1"/>
    </source>
</evidence>
<dbReference type="InterPro" id="IPR046357">
    <property type="entry name" value="PPIase_dom_sf"/>
</dbReference>
<dbReference type="GO" id="GO:0051082">
    <property type="term" value="F:unfolded protein binding"/>
    <property type="evidence" value="ECO:0007669"/>
    <property type="project" value="UniProtKB-UniRule"/>
</dbReference>
<evidence type="ECO:0000256" key="1">
    <source>
        <dbReference type="ARBA" id="ARBA00022729"/>
    </source>
</evidence>
<evidence type="ECO:0000256" key="5">
    <source>
        <dbReference type="ARBA" id="ARBA00023186"/>
    </source>
</evidence>
<dbReference type="SUPFAM" id="SSF109998">
    <property type="entry name" value="Triger factor/SurA peptide-binding domain-like"/>
    <property type="match status" value="1"/>
</dbReference>
<comment type="function">
    <text evidence="7">Chaperone involved in the correct folding and assembly of outer membrane proteins. Recognizes specific patterns of aromatic residues and the orientation of their side chains, which are found more frequently in integral outer membrane proteins. May act in both early periplasmic and late outer membrane-associated steps of protein maturation.</text>
</comment>
<dbReference type="RefSeq" id="WP_133736241.1">
    <property type="nucleotide sequence ID" value="NZ_SOAX01000004.1"/>
</dbReference>
<dbReference type="Pfam" id="PF00639">
    <property type="entry name" value="Rotamase"/>
    <property type="match status" value="1"/>
</dbReference>
<comment type="catalytic activity">
    <reaction evidence="7">
        <text>[protein]-peptidylproline (omega=180) = [protein]-peptidylproline (omega=0)</text>
        <dbReference type="Rhea" id="RHEA:16237"/>
        <dbReference type="Rhea" id="RHEA-COMP:10747"/>
        <dbReference type="Rhea" id="RHEA-COMP:10748"/>
        <dbReference type="ChEBI" id="CHEBI:83833"/>
        <dbReference type="ChEBI" id="CHEBI:83834"/>
        <dbReference type="EC" id="5.2.1.8"/>
    </reaction>
</comment>
<comment type="domain">
    <text evidence="7">The PPIase activity resides only in the second parvulin domain. The N-terminal region and the C-terminal tail are necessary and sufficient for the chaperone activity of SurA. The PPIase activity is dispensable for SurA to function as a chaperone. The N-terminal region and the C-terminal tail are also required for porin recognition.</text>
</comment>
<evidence type="ECO:0000256" key="4">
    <source>
        <dbReference type="ARBA" id="ARBA00023110"/>
    </source>
</evidence>
<dbReference type="GO" id="GO:0050821">
    <property type="term" value="P:protein stabilization"/>
    <property type="evidence" value="ECO:0007669"/>
    <property type="project" value="InterPro"/>
</dbReference>
<proteinExistence type="inferred from homology"/>
<dbReference type="EMBL" id="SOAX01000004">
    <property type="protein sequence ID" value="TDT40220.1"/>
    <property type="molecule type" value="Genomic_DNA"/>
</dbReference>
<comment type="caution">
    <text evidence="9">The sequence shown here is derived from an EMBL/GenBank/DDBJ whole genome shotgun (WGS) entry which is preliminary data.</text>
</comment>
<dbReference type="AlphaFoldDB" id="A0A4R7JQ32"/>
<dbReference type="PROSITE" id="PS50198">
    <property type="entry name" value="PPIC_PPIASE_2"/>
    <property type="match status" value="2"/>
</dbReference>
<dbReference type="EC" id="5.2.1.8" evidence="7"/>
<dbReference type="InterPro" id="IPR000297">
    <property type="entry name" value="PPIase_PpiC"/>
</dbReference>
<evidence type="ECO:0000256" key="6">
    <source>
        <dbReference type="ARBA" id="ARBA00023235"/>
    </source>
</evidence>
<accession>A0A4R7JQ32</accession>
<dbReference type="Gene3D" id="1.10.4030.10">
    <property type="entry name" value="Porin chaperone SurA, peptide-binding domain"/>
    <property type="match status" value="1"/>
</dbReference>
<dbReference type="GO" id="GO:0030288">
    <property type="term" value="C:outer membrane-bounded periplasmic space"/>
    <property type="evidence" value="ECO:0007669"/>
    <property type="project" value="InterPro"/>
</dbReference>
<dbReference type="Gene3D" id="3.10.50.40">
    <property type="match status" value="2"/>
</dbReference>
<evidence type="ECO:0000256" key="7">
    <source>
        <dbReference type="HAMAP-Rule" id="MF_01183"/>
    </source>
</evidence>
<dbReference type="InterPro" id="IPR015391">
    <property type="entry name" value="SurA_N"/>
</dbReference>
<comment type="subcellular location">
    <subcellularLocation>
        <location evidence="7">Periplasm</location>
    </subcellularLocation>
    <text evidence="7">Is capable of associating with the outer membrane.</text>
</comment>
<feature type="domain" description="PpiC" evidence="8">
    <location>
        <begin position="180"/>
        <end position="281"/>
    </location>
</feature>
<evidence type="ECO:0000259" key="8">
    <source>
        <dbReference type="PROSITE" id="PS50198"/>
    </source>
</evidence>
<dbReference type="SUPFAM" id="SSF54534">
    <property type="entry name" value="FKBP-like"/>
    <property type="match status" value="2"/>
</dbReference>
<dbReference type="PANTHER" id="PTHR47637">
    <property type="entry name" value="CHAPERONE SURA"/>
    <property type="match status" value="1"/>
</dbReference>
<keyword evidence="2 7" id="KW-0677">Repeat</keyword>
<keyword evidence="1 7" id="KW-0732">Signal</keyword>
<evidence type="ECO:0000256" key="3">
    <source>
        <dbReference type="ARBA" id="ARBA00022764"/>
    </source>
</evidence>
<keyword evidence="10" id="KW-1185">Reference proteome</keyword>
<sequence length="444" mass="49976">MTGLNGTRPLRYLLGALMLLLLAPMAIAERQSLDRVVAVVDEGVVLQSELQSRVQQIESRLRAQGTRLPPDEVLRKRVLDQLILERIQIQRARQMGMRIGDNELNRAMQDVASNNGFSSLDAFEQALASEGLSFQQAREQIRREMLISRIQQQLVGRRIRITEREVENFLESSQARENSGIEYLLGHILISVNNFSDEEEVDAARSRARDIRQRLDNGADFREVAVAQSDGRNALEGGELGWRTEQELPSLAAGEIPELEVGEASDVLRSGSGFHIVTPLDRRGDEGSGNEVEQHRVRHILISTENRSSEEAQSLAQDLAEQLDKGASFTALAREYSDDPGTASEGGDLGWINPGEMVPAFEETMNATEVGRQSDPFRSRFGWHILEVEEERTAEIGDQVQRRQARQALQQRRFELELQNWLNQIREEAYVEVKTVVSGMEPVL</sequence>
<dbReference type="PANTHER" id="PTHR47637:SF1">
    <property type="entry name" value="CHAPERONE SURA"/>
    <property type="match status" value="1"/>
</dbReference>
<evidence type="ECO:0000313" key="10">
    <source>
        <dbReference type="Proteomes" id="UP000295830"/>
    </source>
</evidence>
<dbReference type="InterPro" id="IPR050280">
    <property type="entry name" value="OMP_Chaperone_SurA"/>
</dbReference>
<keyword evidence="3 7" id="KW-0574">Periplasm</keyword>
<dbReference type="GO" id="GO:0042277">
    <property type="term" value="F:peptide binding"/>
    <property type="evidence" value="ECO:0007669"/>
    <property type="project" value="InterPro"/>
</dbReference>
<dbReference type="GO" id="GO:0003755">
    <property type="term" value="F:peptidyl-prolyl cis-trans isomerase activity"/>
    <property type="evidence" value="ECO:0007669"/>
    <property type="project" value="UniProtKB-UniRule"/>
</dbReference>
<dbReference type="GO" id="GO:0043165">
    <property type="term" value="P:Gram-negative-bacterium-type cell outer membrane assembly"/>
    <property type="evidence" value="ECO:0007669"/>
    <property type="project" value="InterPro"/>
</dbReference>